<dbReference type="InterPro" id="IPR011010">
    <property type="entry name" value="DNA_brk_join_enz"/>
</dbReference>
<evidence type="ECO:0000313" key="9">
    <source>
        <dbReference type="Proteomes" id="UP000018559"/>
    </source>
</evidence>
<evidence type="ECO:0000259" key="6">
    <source>
        <dbReference type="PROSITE" id="PS51898"/>
    </source>
</evidence>
<dbReference type="InterPro" id="IPR028259">
    <property type="entry name" value="AP2-like_int_N"/>
</dbReference>
<evidence type="ECO:0000256" key="4">
    <source>
        <dbReference type="ARBA" id="ARBA00023172"/>
    </source>
</evidence>
<organism evidence="8 9">
    <name type="scientific">Ligilactobacillus equi DPC 6820</name>
    <dbReference type="NCBI Taxonomy" id="1392007"/>
    <lineage>
        <taxon>Bacteria</taxon>
        <taxon>Bacillati</taxon>
        <taxon>Bacillota</taxon>
        <taxon>Bacilli</taxon>
        <taxon>Lactobacillales</taxon>
        <taxon>Lactobacillaceae</taxon>
        <taxon>Ligilactobacillus</taxon>
    </lineage>
</organism>
<feature type="domain" description="Tyr recombinase" evidence="6">
    <location>
        <begin position="162"/>
        <end position="353"/>
    </location>
</feature>
<dbReference type="Pfam" id="PF14659">
    <property type="entry name" value="Phage_int_SAM_3"/>
    <property type="match status" value="1"/>
</dbReference>
<dbReference type="GO" id="GO:0003677">
    <property type="term" value="F:DNA binding"/>
    <property type="evidence" value="ECO:0007669"/>
    <property type="project" value="UniProtKB-UniRule"/>
</dbReference>
<evidence type="ECO:0000256" key="3">
    <source>
        <dbReference type="ARBA" id="ARBA00023125"/>
    </source>
</evidence>
<dbReference type="PATRIC" id="fig|1392007.3.peg.910"/>
<dbReference type="GO" id="GO:0015074">
    <property type="term" value="P:DNA integration"/>
    <property type="evidence" value="ECO:0007669"/>
    <property type="project" value="UniProtKB-KW"/>
</dbReference>
<keyword evidence="4" id="KW-0233">DNA recombination</keyword>
<dbReference type="RefSeq" id="WP_023859512.1">
    <property type="nucleotide sequence ID" value="NZ_AWWH01000099.1"/>
</dbReference>
<evidence type="ECO:0000256" key="5">
    <source>
        <dbReference type="PROSITE-ProRule" id="PRU01248"/>
    </source>
</evidence>
<evidence type="ECO:0000256" key="2">
    <source>
        <dbReference type="ARBA" id="ARBA00022908"/>
    </source>
</evidence>
<dbReference type="AlphaFoldDB" id="V7HYL3"/>
<dbReference type="PANTHER" id="PTHR30349">
    <property type="entry name" value="PHAGE INTEGRASE-RELATED"/>
    <property type="match status" value="1"/>
</dbReference>
<dbReference type="InterPro" id="IPR050090">
    <property type="entry name" value="Tyrosine_recombinase_XerCD"/>
</dbReference>
<dbReference type="InterPro" id="IPR013762">
    <property type="entry name" value="Integrase-like_cat_sf"/>
</dbReference>
<dbReference type="PANTHER" id="PTHR30349:SF64">
    <property type="entry name" value="PROPHAGE INTEGRASE INTD-RELATED"/>
    <property type="match status" value="1"/>
</dbReference>
<keyword evidence="9" id="KW-1185">Reference proteome</keyword>
<accession>V7HYL3</accession>
<dbReference type="Gene3D" id="1.10.150.130">
    <property type="match status" value="1"/>
</dbReference>
<reference evidence="8 9" key="1">
    <citation type="journal article" date="2014" name="Genome Announc.">
        <title>The Genome of the Predominant Equine Lactobacillus Species, Lactobacillus equi, Is Reflective of Its Lifestyle Adaptations to an Herbivorous Host.</title>
        <authorList>
            <person name="O'Donnell M.M."/>
            <person name="Harris H.M."/>
            <person name="O'Toole P.W."/>
            <person name="Ross R.P."/>
        </authorList>
    </citation>
    <scope>NUCLEOTIDE SEQUENCE [LARGE SCALE GENOMIC DNA]</scope>
    <source>
        <strain evidence="8 9">DPC 6820</strain>
    </source>
</reference>
<evidence type="ECO:0000313" key="8">
    <source>
        <dbReference type="EMBL" id="ETA74313.1"/>
    </source>
</evidence>
<dbReference type="Proteomes" id="UP000018559">
    <property type="component" value="Unassembled WGS sequence"/>
</dbReference>
<dbReference type="InterPro" id="IPR004107">
    <property type="entry name" value="Integrase_SAM-like_N"/>
</dbReference>
<comment type="similarity">
    <text evidence="1">Belongs to the 'phage' integrase family.</text>
</comment>
<dbReference type="Pfam" id="PF00589">
    <property type="entry name" value="Phage_integrase"/>
    <property type="match status" value="1"/>
</dbReference>
<dbReference type="Gene3D" id="1.10.443.10">
    <property type="entry name" value="Intergrase catalytic core"/>
    <property type="match status" value="1"/>
</dbReference>
<keyword evidence="2" id="KW-0229">DNA integration</keyword>
<comment type="caution">
    <text evidence="8">The sequence shown here is derived from an EMBL/GenBank/DDBJ whole genome shotgun (WGS) entry which is preliminary data.</text>
</comment>
<dbReference type="Pfam" id="PF14657">
    <property type="entry name" value="Arm-DNA-bind_4"/>
    <property type="match status" value="1"/>
</dbReference>
<evidence type="ECO:0000259" key="7">
    <source>
        <dbReference type="PROSITE" id="PS51900"/>
    </source>
</evidence>
<dbReference type="InterPro" id="IPR044068">
    <property type="entry name" value="CB"/>
</dbReference>
<protein>
    <submittedName>
        <fullName evidence="8">Integrase family protein</fullName>
    </submittedName>
</protein>
<feature type="domain" description="Core-binding (CB)" evidence="7">
    <location>
        <begin position="58"/>
        <end position="139"/>
    </location>
</feature>
<dbReference type="InterPro" id="IPR002104">
    <property type="entry name" value="Integrase_catalytic"/>
</dbReference>
<dbReference type="PROSITE" id="PS51898">
    <property type="entry name" value="TYR_RECOMBINASE"/>
    <property type="match status" value="1"/>
</dbReference>
<dbReference type="InterPro" id="IPR010998">
    <property type="entry name" value="Integrase_recombinase_N"/>
</dbReference>
<evidence type="ECO:0000256" key="1">
    <source>
        <dbReference type="ARBA" id="ARBA00008857"/>
    </source>
</evidence>
<dbReference type="EMBL" id="AWWH01000099">
    <property type="protein sequence ID" value="ETA74313.1"/>
    <property type="molecule type" value="Genomic_DNA"/>
</dbReference>
<dbReference type="GO" id="GO:0006310">
    <property type="term" value="P:DNA recombination"/>
    <property type="evidence" value="ECO:0007669"/>
    <property type="project" value="UniProtKB-KW"/>
</dbReference>
<keyword evidence="3 5" id="KW-0238">DNA-binding</keyword>
<dbReference type="PROSITE" id="PS51900">
    <property type="entry name" value="CB"/>
    <property type="match status" value="1"/>
</dbReference>
<dbReference type="CDD" id="cd01189">
    <property type="entry name" value="INT_ICEBs1_C_like"/>
    <property type="match status" value="1"/>
</dbReference>
<gene>
    <name evidence="8" type="ORF">LEQ_2275c</name>
</gene>
<sequence>MASYRKTSTGWKATVSKRTNGKLSQTSKRGFRTKNEAIRWAAAIEAEIDGVKRNKRDVVFADYFKDWYQTYKKPKISLATLDRYKIAHKVIANYFKLKKLSSITRKDYQQFINQFGATHAKATVLKTNNYVRACLKSAIADDIILKDFTQGVEIVHNPNATIKVDYLSVEEIKVLLAECKSNLRTSFTSRYMIITAIYTGMRLGEIMALTWEDIDFDKKTISINKTWDYAHNTGFKPTKNEASIRVIRVNHKLLNIISSLRENKTKMVFENTYHKIPTPTAVNKALRELLNKTGINAKNFHFHSLRHSHVAYLLYQGVDLYAISKRLGHSDMTTTSKQYAYLIAELEQRENNRISELMDQL</sequence>
<proteinExistence type="inferred from homology"/>
<dbReference type="SUPFAM" id="SSF56349">
    <property type="entry name" value="DNA breaking-rejoining enzymes"/>
    <property type="match status" value="1"/>
</dbReference>
<name>V7HYL3_9LACO</name>